<dbReference type="GO" id="GO:0005886">
    <property type="term" value="C:plasma membrane"/>
    <property type="evidence" value="ECO:0007669"/>
    <property type="project" value="UniProtKB-SubCell"/>
</dbReference>
<proteinExistence type="inferred from homology"/>
<gene>
    <name evidence="10" type="ORF">PVAP13_4NG211809</name>
</gene>
<feature type="region of interest" description="Disordered" evidence="9">
    <location>
        <begin position="203"/>
        <end position="238"/>
    </location>
</feature>
<feature type="compositionally biased region" description="Basic residues" evidence="9">
    <location>
        <begin position="203"/>
        <end position="213"/>
    </location>
</feature>
<keyword evidence="5 8" id="KW-1133">Transmembrane helix</keyword>
<evidence type="ECO:0000256" key="3">
    <source>
        <dbReference type="ARBA" id="ARBA00022448"/>
    </source>
</evidence>
<keyword evidence="11" id="KW-1185">Reference proteome</keyword>
<comment type="caution">
    <text evidence="8">Lacks conserved residue(s) required for the propagation of feature annotation.</text>
</comment>
<dbReference type="GO" id="GO:0005385">
    <property type="term" value="F:zinc ion transmembrane transporter activity"/>
    <property type="evidence" value="ECO:0007669"/>
    <property type="project" value="InterPro"/>
</dbReference>
<keyword evidence="4 8" id="KW-0812">Transmembrane</keyword>
<dbReference type="Proteomes" id="UP000823388">
    <property type="component" value="Chromosome 4N"/>
</dbReference>
<accession>A0A8T0TFA1</accession>
<feature type="transmembrane region" description="Helical" evidence="8">
    <location>
        <begin position="375"/>
        <end position="394"/>
    </location>
</feature>
<feature type="transmembrane region" description="Helical" evidence="8">
    <location>
        <begin position="116"/>
        <end position="137"/>
    </location>
</feature>
<evidence type="ECO:0000256" key="7">
    <source>
        <dbReference type="ARBA" id="ARBA00023136"/>
    </source>
</evidence>
<comment type="similarity">
    <text evidence="2 8">Belongs to the ZIP transporter (TC 2.A.5) family.</text>
</comment>
<comment type="caution">
    <text evidence="10">The sequence shown here is derived from an EMBL/GenBank/DDBJ whole genome shotgun (WGS) entry which is preliminary data.</text>
</comment>
<dbReference type="InterPro" id="IPR003689">
    <property type="entry name" value="ZIP"/>
</dbReference>
<evidence type="ECO:0000313" key="10">
    <source>
        <dbReference type="EMBL" id="KAG2606689.1"/>
    </source>
</evidence>
<evidence type="ECO:0000256" key="2">
    <source>
        <dbReference type="ARBA" id="ARBA00006939"/>
    </source>
</evidence>
<keyword evidence="6 8" id="KW-0406">Ion transport</keyword>
<dbReference type="PROSITE" id="PS51257">
    <property type="entry name" value="PROKAR_LIPOPROTEIN"/>
    <property type="match status" value="1"/>
</dbReference>
<evidence type="ECO:0000256" key="8">
    <source>
        <dbReference type="RuleBase" id="RU362088"/>
    </source>
</evidence>
<sequence length="395" mass="41044">MDRLVMAASLSTASCAPPVAEEEECRDEAAALGLKMLAIAAILVSGATGVAIPLVGRRWRGRGAAPPSSSSTGGLFVLAKAFAAGVILATGFVHMLDDANDALSDPCLPAVPWRRFPFPGFVAMLAALGTLVVDFVGTHMYEQKHRSEEEQAAAANGSSREDIAAALLEDGALAARGDVDGRDGGGHKEDAMHIVGMRAHAAAHRHSHAHGRGSCHGGGTYDTHAHGHGHDEEPSQSRHVVVSQVLELGIVSHSVIIGLSLGVSQSPCTIRPLVAALSFHQFFEGFALGGCISEAQFKSSSALLMAIFFAITTPAGITVGAGVASFYNPNSPRALVVEGILDSMSAGILIYMALVDLIAADFLSKRMSCNPRLQVGSYIALFLGAMAMASLAIWA</sequence>
<feature type="transmembrane region" description="Helical" evidence="8">
    <location>
        <begin position="36"/>
        <end position="55"/>
    </location>
</feature>
<evidence type="ECO:0000256" key="4">
    <source>
        <dbReference type="ARBA" id="ARBA00022692"/>
    </source>
</evidence>
<evidence type="ECO:0000256" key="9">
    <source>
        <dbReference type="SAM" id="MobiDB-lite"/>
    </source>
</evidence>
<keyword evidence="3 8" id="KW-0813">Transport</keyword>
<dbReference type="AlphaFoldDB" id="A0A8T0TFA1"/>
<keyword evidence="7 8" id="KW-0472">Membrane</keyword>
<comment type="subcellular location">
    <subcellularLocation>
        <location evidence="1">Cell membrane</location>
        <topology evidence="1">Multi-pass membrane protein</topology>
    </subcellularLocation>
    <subcellularLocation>
        <location evidence="8">Membrane</location>
        <topology evidence="8">Multi-pass membrane protein</topology>
    </subcellularLocation>
</comment>
<evidence type="ECO:0000313" key="11">
    <source>
        <dbReference type="Proteomes" id="UP000823388"/>
    </source>
</evidence>
<name>A0A8T0TFA1_PANVG</name>
<feature type="compositionally biased region" description="Basic and acidic residues" evidence="9">
    <location>
        <begin position="223"/>
        <end position="236"/>
    </location>
</feature>
<dbReference type="PANTHER" id="PTHR11040:SF216">
    <property type="entry name" value="ZINC TRANSPORTER 10"/>
    <property type="match status" value="1"/>
</dbReference>
<feature type="transmembrane region" description="Helical" evidence="8">
    <location>
        <begin position="344"/>
        <end position="363"/>
    </location>
</feature>
<protein>
    <submittedName>
        <fullName evidence="10">Uncharacterized protein</fullName>
    </submittedName>
</protein>
<feature type="transmembrane region" description="Helical" evidence="8">
    <location>
        <begin position="302"/>
        <end position="324"/>
    </location>
</feature>
<dbReference type="PANTHER" id="PTHR11040">
    <property type="entry name" value="ZINC/IRON TRANSPORTER"/>
    <property type="match status" value="1"/>
</dbReference>
<evidence type="ECO:0000256" key="5">
    <source>
        <dbReference type="ARBA" id="ARBA00022989"/>
    </source>
</evidence>
<feature type="transmembrane region" description="Helical" evidence="8">
    <location>
        <begin position="75"/>
        <end position="96"/>
    </location>
</feature>
<organism evidence="10 11">
    <name type="scientific">Panicum virgatum</name>
    <name type="common">Blackwell switchgrass</name>
    <dbReference type="NCBI Taxonomy" id="38727"/>
    <lineage>
        <taxon>Eukaryota</taxon>
        <taxon>Viridiplantae</taxon>
        <taxon>Streptophyta</taxon>
        <taxon>Embryophyta</taxon>
        <taxon>Tracheophyta</taxon>
        <taxon>Spermatophyta</taxon>
        <taxon>Magnoliopsida</taxon>
        <taxon>Liliopsida</taxon>
        <taxon>Poales</taxon>
        <taxon>Poaceae</taxon>
        <taxon>PACMAD clade</taxon>
        <taxon>Panicoideae</taxon>
        <taxon>Panicodae</taxon>
        <taxon>Paniceae</taxon>
        <taxon>Panicinae</taxon>
        <taxon>Panicum</taxon>
        <taxon>Panicum sect. Hiantes</taxon>
    </lineage>
</organism>
<evidence type="ECO:0000256" key="1">
    <source>
        <dbReference type="ARBA" id="ARBA00004651"/>
    </source>
</evidence>
<evidence type="ECO:0000256" key="6">
    <source>
        <dbReference type="ARBA" id="ARBA00023065"/>
    </source>
</evidence>
<dbReference type="EMBL" id="CM029044">
    <property type="protein sequence ID" value="KAG2606689.1"/>
    <property type="molecule type" value="Genomic_DNA"/>
</dbReference>
<dbReference type="NCBIfam" id="TIGR00820">
    <property type="entry name" value="zip"/>
    <property type="match status" value="1"/>
</dbReference>
<reference evidence="10" key="1">
    <citation type="submission" date="2020-05" db="EMBL/GenBank/DDBJ databases">
        <title>WGS assembly of Panicum virgatum.</title>
        <authorList>
            <person name="Lovell J.T."/>
            <person name="Jenkins J."/>
            <person name="Shu S."/>
            <person name="Juenger T.E."/>
            <person name="Schmutz J."/>
        </authorList>
    </citation>
    <scope>NUCLEOTIDE SEQUENCE</scope>
    <source>
        <strain evidence="10">AP13</strain>
    </source>
</reference>
<dbReference type="InterPro" id="IPR004698">
    <property type="entry name" value="Zn/Fe_permease_fun/pln"/>
</dbReference>
<dbReference type="Pfam" id="PF02535">
    <property type="entry name" value="Zip"/>
    <property type="match status" value="1"/>
</dbReference>